<comment type="similarity">
    <text evidence="1">Belongs to the EPG5 family.</text>
</comment>
<dbReference type="InterPro" id="IPR051436">
    <property type="entry name" value="Autophagy-related_EPG5"/>
</dbReference>
<dbReference type="Proteomes" id="UP001165289">
    <property type="component" value="Unassembled WGS sequence"/>
</dbReference>
<feature type="domain" description="Epg5-like TPR" evidence="4">
    <location>
        <begin position="1216"/>
        <end position="1406"/>
    </location>
</feature>
<organism evidence="5 6">
    <name type="scientific">Oopsacas minuta</name>
    <dbReference type="NCBI Taxonomy" id="111878"/>
    <lineage>
        <taxon>Eukaryota</taxon>
        <taxon>Metazoa</taxon>
        <taxon>Porifera</taxon>
        <taxon>Hexactinellida</taxon>
        <taxon>Hexasterophora</taxon>
        <taxon>Lyssacinosida</taxon>
        <taxon>Leucopsacidae</taxon>
        <taxon>Oopsacas</taxon>
    </lineage>
</organism>
<dbReference type="InterPro" id="IPR059030">
    <property type="entry name" value="TPR_Epg5_mid"/>
</dbReference>
<evidence type="ECO:0000256" key="2">
    <source>
        <dbReference type="ARBA" id="ARBA00023006"/>
    </source>
</evidence>
<comment type="caution">
    <text evidence="5">The sequence shown here is derived from an EMBL/GenBank/DDBJ whole genome shotgun (WGS) entry which is preliminary data.</text>
</comment>
<gene>
    <name evidence="5" type="ORF">LOD99_13019</name>
</gene>
<dbReference type="Pfam" id="PF26103">
    <property type="entry name" value="TPR_Epg5"/>
    <property type="match status" value="1"/>
</dbReference>
<evidence type="ECO:0000313" key="6">
    <source>
        <dbReference type="Proteomes" id="UP001165289"/>
    </source>
</evidence>
<evidence type="ECO:0000259" key="3">
    <source>
        <dbReference type="Pfam" id="PF26103"/>
    </source>
</evidence>
<dbReference type="GO" id="GO:0097352">
    <property type="term" value="P:autophagosome maturation"/>
    <property type="evidence" value="ECO:0007669"/>
    <property type="project" value="TreeGrafter"/>
</dbReference>
<protein>
    <submittedName>
        <fullName evidence="5">Ectopic P granules protein 5-like</fullName>
    </submittedName>
</protein>
<dbReference type="Pfam" id="PF26573">
    <property type="entry name" value="TPR_Epg5_2"/>
    <property type="match status" value="1"/>
</dbReference>
<dbReference type="PANTHER" id="PTHR31139">
    <property type="entry name" value="ECTOPIC P GRANULES PROTEIN 5 HOMOLOG"/>
    <property type="match status" value="1"/>
</dbReference>
<accession>A0AAV7JAN5</accession>
<sequence length="2552" mass="289823">MATAVRPVKQKKQRAQKREAIAPVIQKQPEEEIISSTRDSPVIIEEDEVKSKIDNTNIILNGTLDPVELYTDDIVRESTPNLDPLPLAEPVLTNLNIEKPAVVSAPPQQAQLLDITPPLLLQKEVKPIYPTVSTLEEDPTRVIPDLLTPEMPARFSHREREESVTHPDSLVGTLRPLTEMELYSFCPTPLLDGNQVYVDSFVRRANPTDLTGHPLYVLLVKFQTSRLEHIASQEEGEMMEKRAANTFSRIWSVSKKEVKSTGRCRDHNRVVRTHEYESAEMNREELQNLEIISIELRNHLLREVSLKASHCEYDRIEIVSYLSNLLQSCEEFRNLTSDKPVRATDPAVLHFITETQNSSLRDCLSVLFIFERRPKSDVVFQQLVRHWVTALLSHLIRTATYSDHLFILNHFLRCPPGVGSWGAAYLQFQPLLELTQQAKSGQTMPYNQGYNLSPLSDHFLTMLATLLLPVKEREVFLKHLEIEANTPGNGRGEAWVFVAEDVVEDDEEAVNKKYLVEEDLVSVFDQFPFTALFQYLLLEGVDQQIYVSGYSVDKVSSHGMMTLVAFCSRLVELLGAGFSTFKLARYRGFVKRLGRTVRYVVHLVSDHWLAYRHYREEIGDTWTETTGPSMPGQSVHSLQRIQVEMDSFVIRATRWILSSHKLGAWQFLADMPFETVSLEAVWKVFWLIHSNHLPITAEELISRGLGRVSGLKDILKDPDYREQFIDNIMRIPLSEAIFLFTTFANMARAREYSRPKDYEFIEIVVFELMEVSFLNPVSRDTYSRTGRDLLDTIVLKHPQVISILVQITSEALFMMGDNSLFLFNSFSFSDWLPAPRDIQVLTNWLIRTDLGTNENNLSQLVLGRMNWGHKDDGTLFLPGSLHREVAIAIVEACGRQIPKIPGNIGQEGAGQAKGFREVIQSYLPMLSEDQQKVLSWSWKVTLLLSLHSSEVNPPDNEDDYNSPAETEEAWTPHVFPLDLHHDVSLVSLSQAVKTNGPLACYVALCVSMIGHETDLFCHEGIELLQVLMDNKQYIPAMRILKNVSPRFFEMKPDTAPPNLLKIIYQLSQADVSTASLTEKWILGEGSKFNKCFCSLLHQQISERWEREKSAGLKALKFWTATMITYPDWYRDKKLLSIVNALCLLAFNKPEMEKVMVDNLYLCVQSLPRHPKKGSRMQSVVSMVIGDQDPPSLLDYFVPQEHGWYAYFAMQAEEKLEKETGVWKALLTVLRPDPRQSFEAAMKSCTSELKLQNYPLSYLCIYRWGKLSNELPHTHPLLPLCWQRFMFYYLQRPAPSGTAAQPSLGYIFFENYPYFTQLKVMRKNLQACHQHFKELSISQQTDTTCSVVEKDLTRTLKQMFLTLELWIEEPRIHEADLYLPALPPQYDTQRLSQLVSNQLTLWLELVNLEAIQDSINKSCKDWISSFEVKKPNSPRNLPVKSVEKRILNRISLTDTPSPIPPLVPVDVPFVPVLRSCLSDPQLLLTEIKKDLRCITNFFDSSQLKARDLNQMHSTLVSLVPDLHQNVPQTTTLYATCKTACTGACQLQFRYNQARKNDSIAQLIDTNILNTKTLITEAKTDVPVEFSNACLRISATIHDLKEVSDNITDGDERNKLEESARVMFYELLSSLTQRSNEFPTSREFYYNCCQDLGIKFIASQPGEAVKLIELIQERIFLTSFVVSLFRPDQATTLEFIDMYSKINRLISQHDSTIGATLMSKFDVNAWLKKQYKDSLEMFRLIELIFEGFGMKEVKQDDTLLLIYLSHLENILKHDFPAVFSAVLHQLLGSSESGDLSSHPWKCFLDRLNAVEQERGRIQEDFLLAELTFISKQMMEQRIASQQTLYTLWDGYQQYLGAVITSLIEMVITNRAEKCAIDDDGFASSTDLKEVWDILCDAYLPWLFPAQNADGSFNIPWHLSECESSSILILKFVNCIVHMQQKLPTRKGQPNVLNLFWNVYTSQLAAPTTPESILERLQSGFLSLHWDLFLPSLTDLESMLELRSSKHTLVFIAGVFVKIKWDNILTSSSYPALRDQSPLSFYLSLSITLLTDEYVLKQTEHGVSIYSLSEHGAEHYNWEDVSVKSFEPIYQWLRDNKSPEVFLLASSSHINKFLQAASGYPSYSHNKNTQNKQALYISFLVDSLSKYSLLPESTDLPAKRAVTTLISLITSVCVSSMSLENRANNQDNVMDNSSTHITLLISELLNILNNSAPSSLVLRTTFINIINSLSPSPGDSTVSSQVLCLPALSAACRSLAAMSHMVEVIETCIETHFTGLPPPTQEEITGTDGVMLLPKENGYGWKQICDSLTIPEMSEDEYISNSLELGCCLTLFSKILLDLPNCKSLEEELIRAKTIAKWCASIKPSPVVESKLILLIVQFFKLITRQVRFGTPPVELLSVISSFATTLAKYTEDKSSEGLLGAIGLGRKSDLSVKFRLACRILQSFVTLQLPVDCNSVIHLRIVPRAPGHPKDPNAPSRDVPGALFASKEAEQFLLNLTSLANNKAYSPLYTSALPAISMVNDIGYCFVDCPLVFMKVVSVFYPDSRYLDLARVFS</sequence>
<keyword evidence="6" id="KW-1185">Reference proteome</keyword>
<keyword evidence="2" id="KW-0072">Autophagy</keyword>
<dbReference type="EMBL" id="JAKMXF010000365">
    <property type="protein sequence ID" value="KAI6645756.1"/>
    <property type="molecule type" value="Genomic_DNA"/>
</dbReference>
<evidence type="ECO:0000259" key="4">
    <source>
        <dbReference type="Pfam" id="PF26573"/>
    </source>
</evidence>
<proteinExistence type="inferred from homology"/>
<feature type="domain" description="Epg5-like central TPR repeats" evidence="3">
    <location>
        <begin position="1658"/>
        <end position="2018"/>
    </location>
</feature>
<reference evidence="5 6" key="1">
    <citation type="journal article" date="2023" name="BMC Biol.">
        <title>The compact genome of the sponge Oopsacas minuta (Hexactinellida) is lacking key metazoan core genes.</title>
        <authorList>
            <person name="Santini S."/>
            <person name="Schenkelaars Q."/>
            <person name="Jourda C."/>
            <person name="Duchesne M."/>
            <person name="Belahbib H."/>
            <person name="Rocher C."/>
            <person name="Selva M."/>
            <person name="Riesgo A."/>
            <person name="Vervoort M."/>
            <person name="Leys S.P."/>
            <person name="Kodjabachian L."/>
            <person name="Le Bivic A."/>
            <person name="Borchiellini C."/>
            <person name="Claverie J.M."/>
            <person name="Renard E."/>
        </authorList>
    </citation>
    <scope>NUCLEOTIDE SEQUENCE [LARGE SCALE GENOMIC DNA]</scope>
    <source>
        <strain evidence="5">SPO-2</strain>
    </source>
</reference>
<dbReference type="PANTHER" id="PTHR31139:SF4">
    <property type="entry name" value="ECTOPIC P GRANULES PROTEIN 5 HOMOLOG"/>
    <property type="match status" value="1"/>
</dbReference>
<dbReference type="InterPro" id="IPR058750">
    <property type="entry name" value="TPR_Epg5"/>
</dbReference>
<evidence type="ECO:0000256" key="1">
    <source>
        <dbReference type="ARBA" id="ARBA00010948"/>
    </source>
</evidence>
<name>A0AAV7JAN5_9METZ</name>
<dbReference type="GO" id="GO:0005737">
    <property type="term" value="C:cytoplasm"/>
    <property type="evidence" value="ECO:0007669"/>
    <property type="project" value="TreeGrafter"/>
</dbReference>
<evidence type="ECO:0000313" key="5">
    <source>
        <dbReference type="EMBL" id="KAI6645756.1"/>
    </source>
</evidence>